<dbReference type="PANTHER" id="PTHR24023">
    <property type="entry name" value="COLLAGEN ALPHA"/>
    <property type="match status" value="1"/>
</dbReference>
<protein>
    <recommendedName>
        <fullName evidence="4">Collagen-like protein</fullName>
    </recommendedName>
</protein>
<comment type="caution">
    <text evidence="2">The sequence shown here is derived from an EMBL/GenBank/DDBJ whole genome shotgun (WGS) entry which is preliminary data.</text>
</comment>
<dbReference type="PANTHER" id="PTHR24023:SF1082">
    <property type="entry name" value="COLLAGEN TRIPLE HELIX REPEAT"/>
    <property type="match status" value="1"/>
</dbReference>
<reference evidence="3" key="1">
    <citation type="journal article" date="2019" name="Int. J. Syst. Evol. Microbiol.">
        <title>The Global Catalogue of Microorganisms (GCM) 10K type strain sequencing project: providing services to taxonomists for standard genome sequencing and annotation.</title>
        <authorList>
            <consortium name="The Broad Institute Genomics Platform"/>
            <consortium name="The Broad Institute Genome Sequencing Center for Infectious Disease"/>
            <person name="Wu L."/>
            <person name="Ma J."/>
        </authorList>
    </citation>
    <scope>NUCLEOTIDE SEQUENCE [LARGE SCALE GENOMIC DNA]</scope>
    <source>
        <strain evidence="3">CGMCC 4.7466</strain>
    </source>
</reference>
<evidence type="ECO:0008006" key="4">
    <source>
        <dbReference type="Google" id="ProtNLM"/>
    </source>
</evidence>
<dbReference type="Proteomes" id="UP001595818">
    <property type="component" value="Unassembled WGS sequence"/>
</dbReference>
<feature type="compositionally biased region" description="Low complexity" evidence="1">
    <location>
        <begin position="29"/>
        <end position="62"/>
    </location>
</feature>
<dbReference type="InterPro" id="IPR050149">
    <property type="entry name" value="Collagen_superfamily"/>
</dbReference>
<dbReference type="PROSITE" id="PS51257">
    <property type="entry name" value="PROKAR_LIPOPROTEIN"/>
    <property type="match status" value="1"/>
</dbReference>
<sequence>MRINFYHVLVLLLSLGIFSCVGEEGPMGLPGEQGLQGEQGPQGPPGEQGAAGPQGEQGEQGPQGPPGETGPQGPQGPAGEDGNANVVLYEFGEQVFTNSLNLQLTISREQVDSSLMLVYYNPLSEALTAWYQMPGMGPGGSYHTRYFIFQSNDSPSVYTLGIRTVNANGSAYGIAVTYRKIKVLFAEASLIINAKVDWGDYEAVKSYFELED</sequence>
<evidence type="ECO:0000313" key="2">
    <source>
        <dbReference type="EMBL" id="MFC4874929.1"/>
    </source>
</evidence>
<dbReference type="InterPro" id="IPR008160">
    <property type="entry name" value="Collagen"/>
</dbReference>
<feature type="region of interest" description="Disordered" evidence="1">
    <location>
        <begin position="29"/>
        <end position="83"/>
    </location>
</feature>
<accession>A0ABV9T979</accession>
<keyword evidence="3" id="KW-1185">Reference proteome</keyword>
<gene>
    <name evidence="2" type="ORF">ACFPFU_24715</name>
</gene>
<feature type="compositionally biased region" description="Low complexity" evidence="1">
    <location>
        <begin position="69"/>
        <end position="80"/>
    </location>
</feature>
<evidence type="ECO:0000313" key="3">
    <source>
        <dbReference type="Proteomes" id="UP001595818"/>
    </source>
</evidence>
<organism evidence="2 3">
    <name type="scientific">Negadavirga shengliensis</name>
    <dbReference type="NCBI Taxonomy" id="1389218"/>
    <lineage>
        <taxon>Bacteria</taxon>
        <taxon>Pseudomonadati</taxon>
        <taxon>Bacteroidota</taxon>
        <taxon>Cytophagia</taxon>
        <taxon>Cytophagales</taxon>
        <taxon>Cyclobacteriaceae</taxon>
        <taxon>Negadavirga</taxon>
    </lineage>
</organism>
<dbReference type="Pfam" id="PF01391">
    <property type="entry name" value="Collagen"/>
    <property type="match status" value="1"/>
</dbReference>
<evidence type="ECO:0000256" key="1">
    <source>
        <dbReference type="SAM" id="MobiDB-lite"/>
    </source>
</evidence>
<dbReference type="RefSeq" id="WP_377069256.1">
    <property type="nucleotide sequence ID" value="NZ_JBHSJJ010000024.1"/>
</dbReference>
<dbReference type="EMBL" id="JBHSJJ010000024">
    <property type="protein sequence ID" value="MFC4874929.1"/>
    <property type="molecule type" value="Genomic_DNA"/>
</dbReference>
<proteinExistence type="predicted"/>
<name>A0ABV9T979_9BACT</name>